<feature type="region of interest" description="Disordered" evidence="1">
    <location>
        <begin position="248"/>
        <end position="386"/>
    </location>
</feature>
<feature type="compositionally biased region" description="Low complexity" evidence="1">
    <location>
        <begin position="97"/>
        <end position="106"/>
    </location>
</feature>
<feature type="region of interest" description="Disordered" evidence="1">
    <location>
        <begin position="198"/>
        <end position="224"/>
    </location>
</feature>
<accession>A0A6J4JW26</accession>
<feature type="non-terminal residue" evidence="2">
    <location>
        <position position="1"/>
    </location>
</feature>
<evidence type="ECO:0000313" key="2">
    <source>
        <dbReference type="EMBL" id="CAA9289044.1"/>
    </source>
</evidence>
<feature type="compositionally biased region" description="Low complexity" evidence="1">
    <location>
        <begin position="155"/>
        <end position="167"/>
    </location>
</feature>
<feature type="compositionally biased region" description="Basic residues" evidence="1">
    <location>
        <begin position="82"/>
        <end position="96"/>
    </location>
</feature>
<protein>
    <submittedName>
        <fullName evidence="2">Capsular polysaccharide export system protein KpsS</fullName>
    </submittedName>
</protein>
<feature type="compositionally biased region" description="Basic and acidic residues" evidence="1">
    <location>
        <begin position="315"/>
        <end position="342"/>
    </location>
</feature>
<evidence type="ECO:0000256" key="1">
    <source>
        <dbReference type="SAM" id="MobiDB-lite"/>
    </source>
</evidence>
<dbReference type="AlphaFoldDB" id="A0A6J4JW26"/>
<feature type="non-terminal residue" evidence="2">
    <location>
        <position position="432"/>
    </location>
</feature>
<feature type="compositionally biased region" description="Low complexity" evidence="1">
    <location>
        <begin position="273"/>
        <end position="286"/>
    </location>
</feature>
<feature type="compositionally biased region" description="Low complexity" evidence="1">
    <location>
        <begin position="358"/>
        <end position="372"/>
    </location>
</feature>
<proteinExistence type="predicted"/>
<feature type="region of interest" description="Disordered" evidence="1">
    <location>
        <begin position="61"/>
        <end position="182"/>
    </location>
</feature>
<organism evidence="2">
    <name type="scientific">uncultured Craurococcus sp</name>
    <dbReference type="NCBI Taxonomy" id="1135998"/>
    <lineage>
        <taxon>Bacteria</taxon>
        <taxon>Pseudomonadati</taxon>
        <taxon>Pseudomonadota</taxon>
        <taxon>Alphaproteobacteria</taxon>
        <taxon>Acetobacterales</taxon>
        <taxon>Acetobacteraceae</taxon>
        <taxon>Craurococcus</taxon>
        <taxon>environmental samples</taxon>
    </lineage>
</organism>
<sequence length="432" mass="44931">APAAKGPGHGRRSRPACAEGAPLPLPAGTDQPLFRGGRGGVAGARACGLADQSLPRRPAVLAGAGGGRLPRATGGLAGLPRRLLRPARDHRHRPARRAAALPQAGHRPCPGPQHCRDGDGFRLSPPGLGDAGARRHGGREPLPARPGDDPRTRRPLPAARPAGASPRQLRHPGAVGRALPPRLPAAPALPALRELPAARAGPGLSGDRPSPPAAQARDAGCRGDARACDGARRAALPLRHADGDRLLHPRLFPLPRHGQRHRRDGGKLRPPCAARGAAAGEGASARSRAEGLGAARPADRGGAWRRGPRRLSRRRAADGAGDRALPRHGHGEQHGRGEVDRHGLRHPAARPGDLRRAGPCLAGRPRPLLARGGAAGAGPRGGLRSRARREPACAGLLLHAAGAGRGRRRRRPAPASRRAERAYSIARARFRL</sequence>
<reference evidence="2" key="1">
    <citation type="submission" date="2020-02" db="EMBL/GenBank/DDBJ databases">
        <authorList>
            <person name="Meier V. D."/>
        </authorList>
    </citation>
    <scope>NUCLEOTIDE SEQUENCE</scope>
    <source>
        <strain evidence="2">AVDCRST_MAG27</strain>
    </source>
</reference>
<gene>
    <name evidence="2" type="ORF">AVDCRST_MAG27-4542</name>
</gene>
<feature type="region of interest" description="Disordered" evidence="1">
    <location>
        <begin position="1"/>
        <end position="40"/>
    </location>
</feature>
<dbReference type="EMBL" id="CADCTD010000188">
    <property type="protein sequence ID" value="CAA9289044.1"/>
    <property type="molecule type" value="Genomic_DNA"/>
</dbReference>
<name>A0A6J4JW26_9PROT</name>
<feature type="compositionally biased region" description="Low complexity" evidence="1">
    <location>
        <begin position="69"/>
        <end position="81"/>
    </location>
</feature>